<dbReference type="EMBL" id="JARGDL010000001">
    <property type="protein sequence ID" value="MDF1610643.1"/>
    <property type="molecule type" value="Genomic_DNA"/>
</dbReference>
<organism evidence="1 2">
    <name type="scientific">Stygiobacter electus</name>
    <dbReference type="NCBI Taxonomy" id="3032292"/>
    <lineage>
        <taxon>Bacteria</taxon>
        <taxon>Pseudomonadati</taxon>
        <taxon>Ignavibacteriota</taxon>
        <taxon>Ignavibacteria</taxon>
        <taxon>Ignavibacteriales</taxon>
        <taxon>Melioribacteraceae</taxon>
        <taxon>Stygiobacter</taxon>
    </lineage>
</organism>
<keyword evidence="2" id="KW-1185">Reference proteome</keyword>
<evidence type="ECO:0000313" key="2">
    <source>
        <dbReference type="Proteomes" id="UP001221302"/>
    </source>
</evidence>
<dbReference type="RefSeq" id="WP_321534408.1">
    <property type="nucleotide sequence ID" value="NZ_JARGDL010000001.1"/>
</dbReference>
<accession>A0AAE3P069</accession>
<dbReference type="Proteomes" id="UP001221302">
    <property type="component" value="Unassembled WGS sequence"/>
</dbReference>
<comment type="caution">
    <text evidence="1">The sequence shown here is derived from an EMBL/GenBank/DDBJ whole genome shotgun (WGS) entry which is preliminary data.</text>
</comment>
<reference evidence="1" key="1">
    <citation type="submission" date="2023-03" db="EMBL/GenBank/DDBJ databases">
        <title>Stygiobacter electus gen. nov., sp. nov., facultatively anaerobic thermotolerant bacterium of the class Ignavibacteria from a well of Yessentuki mineral water deposit.</title>
        <authorList>
            <person name="Podosokorskaya O.A."/>
            <person name="Elcheninov A.G."/>
            <person name="Petrova N.F."/>
            <person name="Zavarzina D.G."/>
            <person name="Kublanov I.V."/>
            <person name="Merkel A.Y."/>
        </authorList>
    </citation>
    <scope>NUCLEOTIDE SEQUENCE</scope>
    <source>
        <strain evidence="1">09-Me</strain>
    </source>
</reference>
<protein>
    <submittedName>
        <fullName evidence="1">Uncharacterized protein</fullName>
    </submittedName>
</protein>
<sequence length="503" mass="58554">MRKLKIKLLIIFSLLTNLIYSQEIIFPKPFGIAIDDFGWMQGSSLGDEGGPWRAGVRRYMDVRDYKPIVEIGKAIGVRFQGVFVLSEMDRLNILTKYTTTTKQGEKWDNSENINKKQIEIMDYVKENAAYLEFGLHGVGHEHFDHGKRTRAEWYDIENNKPWDEQDSKEHLKAFSEIMAQYGLTKENGHSFPESYVPCAYAYYWNPNGEYSTGKLMHEYGVKYVNTLFEEIPECNPPIEFGGGFDHGVLVINRYNYGNPWYEFASLPKDSLPNYKTEIIETHWPNWLAQDDFLQPELNKRWIEFFRRVQKSNTHFLAKNTEQLFSQWLYKKYTNVVIRKNAVTIDNTNMPNVAYQEGLLGNMVLKVKLENNKHLSSANINGKPISGYFEECGYGFIYLPQLKKEKYELSLEFGNKSLGTYINTTGTYNVYDVDLTNHKMSFDIKMYGHQEVKIICDKPKDITCSNPYLKIKNWDYNQGNRTLSIELSGRDIQGEKGKISINFE</sequence>
<evidence type="ECO:0000313" key="1">
    <source>
        <dbReference type="EMBL" id="MDF1610643.1"/>
    </source>
</evidence>
<name>A0AAE3P069_9BACT</name>
<proteinExistence type="predicted"/>
<dbReference type="AlphaFoldDB" id="A0AAE3P069"/>
<gene>
    <name evidence="1" type="ORF">P0M35_00645</name>
</gene>